<proteinExistence type="predicted"/>
<name>A0A2N7VBC6_9BURK</name>
<organism evidence="1 2">
    <name type="scientific">Trinickia dabaoshanensis</name>
    <dbReference type="NCBI Taxonomy" id="564714"/>
    <lineage>
        <taxon>Bacteria</taxon>
        <taxon>Pseudomonadati</taxon>
        <taxon>Pseudomonadota</taxon>
        <taxon>Betaproteobacteria</taxon>
        <taxon>Burkholderiales</taxon>
        <taxon>Burkholderiaceae</taxon>
        <taxon>Trinickia</taxon>
    </lineage>
</organism>
<protein>
    <recommendedName>
        <fullName evidence="3">Antitoxin Xre/MbcA/ParS-like toxin-binding domain-containing protein</fullName>
    </recommendedName>
</protein>
<keyword evidence="2" id="KW-1185">Reference proteome</keyword>
<evidence type="ECO:0008006" key="3">
    <source>
        <dbReference type="Google" id="ProtNLM"/>
    </source>
</evidence>
<dbReference type="Proteomes" id="UP000235616">
    <property type="component" value="Unassembled WGS sequence"/>
</dbReference>
<dbReference type="RefSeq" id="WP_102649357.1">
    <property type="nucleotide sequence ID" value="NZ_PNYA01000045.1"/>
</dbReference>
<evidence type="ECO:0000313" key="2">
    <source>
        <dbReference type="Proteomes" id="UP000235616"/>
    </source>
</evidence>
<gene>
    <name evidence="1" type="ORF">C0Z18_31395</name>
</gene>
<dbReference type="AlphaFoldDB" id="A0A2N7VBC6"/>
<reference evidence="1 2" key="1">
    <citation type="submission" date="2018-01" db="EMBL/GenBank/DDBJ databases">
        <title>Whole genome analyses suggest that Burkholderia sensu lato contains two further novel genera in the rhizoxinica-symbiotica group Mycetohabitans gen. nov., and Trinickia gen. nov.: implications for the evolution of diazotrophy and nodulation in the Burkholderiaceae.</title>
        <authorList>
            <person name="Estrada-de los Santos P."/>
            <person name="Palmer M."/>
            <person name="Chavez-Ramirez B."/>
            <person name="Beukes C."/>
            <person name="Steenkamp E.T."/>
            <person name="Hirsch A.M."/>
            <person name="Manyaka P."/>
            <person name="Maluk M."/>
            <person name="Lafos M."/>
            <person name="Crook M."/>
            <person name="Gross E."/>
            <person name="Simon M.F."/>
            <person name="Bueno dos Reis Junior F."/>
            <person name="Poole P.S."/>
            <person name="Venter S.N."/>
            <person name="James E.K."/>
        </authorList>
    </citation>
    <scope>NUCLEOTIDE SEQUENCE [LARGE SCALE GENOMIC DNA]</scope>
    <source>
        <strain evidence="1 2">GIMN1.004</strain>
    </source>
</reference>
<comment type="caution">
    <text evidence="1">The sequence shown here is derived from an EMBL/GenBank/DDBJ whole genome shotgun (WGS) entry which is preliminary data.</text>
</comment>
<dbReference type="OrthoDB" id="5957412at2"/>
<dbReference type="EMBL" id="PNYA01000045">
    <property type="protein sequence ID" value="PMS14461.1"/>
    <property type="molecule type" value="Genomic_DNA"/>
</dbReference>
<sequence length="137" mass="15857">MRSIEHFRDELLAKDWPDDLRLAKMARLSHSENIERFAARLRSNGTLFGVWVAHEHAFRYPDVQFDVLGNVKPEVADLLRLLPGEDEDRGGWRRAFWLYSPHALLDGRTPAEVFQSQPRLVVDVARREFAADGDSSW</sequence>
<accession>A0A2N7VBC6</accession>
<evidence type="ECO:0000313" key="1">
    <source>
        <dbReference type="EMBL" id="PMS14461.1"/>
    </source>
</evidence>